<dbReference type="OrthoDB" id="10268011at2759"/>
<reference evidence="1" key="1">
    <citation type="journal article" date="2020" name="Stud. Mycol.">
        <title>101 Dothideomycetes genomes: a test case for predicting lifestyles and emergence of pathogens.</title>
        <authorList>
            <person name="Haridas S."/>
            <person name="Albert R."/>
            <person name="Binder M."/>
            <person name="Bloem J."/>
            <person name="Labutti K."/>
            <person name="Salamov A."/>
            <person name="Andreopoulos B."/>
            <person name="Baker S."/>
            <person name="Barry K."/>
            <person name="Bills G."/>
            <person name="Bluhm B."/>
            <person name="Cannon C."/>
            <person name="Castanera R."/>
            <person name="Culley D."/>
            <person name="Daum C."/>
            <person name="Ezra D."/>
            <person name="Gonzalez J."/>
            <person name="Henrissat B."/>
            <person name="Kuo A."/>
            <person name="Liang C."/>
            <person name="Lipzen A."/>
            <person name="Lutzoni F."/>
            <person name="Magnuson J."/>
            <person name="Mondo S."/>
            <person name="Nolan M."/>
            <person name="Ohm R."/>
            <person name="Pangilinan J."/>
            <person name="Park H.-J."/>
            <person name="Ramirez L."/>
            <person name="Alfaro M."/>
            <person name="Sun H."/>
            <person name="Tritt A."/>
            <person name="Yoshinaga Y."/>
            <person name="Zwiers L.-H."/>
            <person name="Turgeon B."/>
            <person name="Goodwin S."/>
            <person name="Spatafora J."/>
            <person name="Crous P."/>
            <person name="Grigoriev I."/>
        </authorList>
    </citation>
    <scope>NUCLEOTIDE SEQUENCE</scope>
    <source>
        <strain evidence="1">CBS 121410</strain>
    </source>
</reference>
<name>A0A9P4M0D0_9PEZI</name>
<gene>
    <name evidence="1" type="ORF">K490DRAFT_32201</name>
</gene>
<protein>
    <submittedName>
        <fullName evidence="1">Uncharacterized protein</fullName>
    </submittedName>
</protein>
<dbReference type="AlphaFoldDB" id="A0A9P4M0D0"/>
<dbReference type="Proteomes" id="UP000799776">
    <property type="component" value="Unassembled WGS sequence"/>
</dbReference>
<proteinExistence type="predicted"/>
<comment type="caution">
    <text evidence="1">The sequence shown here is derived from an EMBL/GenBank/DDBJ whole genome shotgun (WGS) entry which is preliminary data.</text>
</comment>
<dbReference type="EMBL" id="ML978711">
    <property type="protein sequence ID" value="KAF2092338.1"/>
    <property type="molecule type" value="Genomic_DNA"/>
</dbReference>
<organism evidence="1 2">
    <name type="scientific">Saccharata proteae CBS 121410</name>
    <dbReference type="NCBI Taxonomy" id="1314787"/>
    <lineage>
        <taxon>Eukaryota</taxon>
        <taxon>Fungi</taxon>
        <taxon>Dikarya</taxon>
        <taxon>Ascomycota</taxon>
        <taxon>Pezizomycotina</taxon>
        <taxon>Dothideomycetes</taxon>
        <taxon>Dothideomycetes incertae sedis</taxon>
        <taxon>Botryosphaeriales</taxon>
        <taxon>Saccharataceae</taxon>
        <taxon>Saccharata</taxon>
    </lineage>
</organism>
<sequence>MTSPNATPDVIADCVLSTFDSLPPKRKPRDRDLASREWVPLAGIVLSTGTVFRNSPNRIHLSSISRPASYGTAAIR</sequence>
<evidence type="ECO:0000313" key="1">
    <source>
        <dbReference type="EMBL" id="KAF2092338.1"/>
    </source>
</evidence>
<evidence type="ECO:0000313" key="2">
    <source>
        <dbReference type="Proteomes" id="UP000799776"/>
    </source>
</evidence>
<keyword evidence="2" id="KW-1185">Reference proteome</keyword>
<accession>A0A9P4M0D0</accession>